<dbReference type="KEGG" id="ovi:T265_04151"/>
<keyword evidence="3" id="KW-1185">Reference proteome</keyword>
<protein>
    <submittedName>
        <fullName evidence="2">Uncharacterized protein</fullName>
    </submittedName>
</protein>
<dbReference type="AlphaFoldDB" id="A0A074ZPY0"/>
<proteinExistence type="predicted"/>
<dbReference type="GeneID" id="20318337"/>
<evidence type="ECO:0000313" key="2">
    <source>
        <dbReference type="EMBL" id="KER29141.1"/>
    </source>
</evidence>
<evidence type="ECO:0000313" key="3">
    <source>
        <dbReference type="Proteomes" id="UP000054324"/>
    </source>
</evidence>
<evidence type="ECO:0000256" key="1">
    <source>
        <dbReference type="SAM" id="MobiDB-lite"/>
    </source>
</evidence>
<dbReference type="EMBL" id="KL596684">
    <property type="protein sequence ID" value="KER29141.1"/>
    <property type="molecule type" value="Genomic_DNA"/>
</dbReference>
<reference evidence="2 3" key="1">
    <citation type="submission" date="2013-11" db="EMBL/GenBank/DDBJ databases">
        <title>Opisthorchis viverrini - life in the bile duct.</title>
        <authorList>
            <person name="Young N.D."/>
            <person name="Nagarajan N."/>
            <person name="Lin S.J."/>
            <person name="Korhonen P.K."/>
            <person name="Jex A.R."/>
            <person name="Hall R.S."/>
            <person name="Safavi-Hemami H."/>
            <person name="Kaewkong W."/>
            <person name="Bertrand D."/>
            <person name="Gao S."/>
            <person name="Seet Q."/>
            <person name="Wongkham S."/>
            <person name="Teh B.T."/>
            <person name="Wongkham C."/>
            <person name="Intapan P.M."/>
            <person name="Maleewong W."/>
            <person name="Yang X."/>
            <person name="Hu M."/>
            <person name="Wang Z."/>
            <person name="Hofmann A."/>
            <person name="Sternberg P.W."/>
            <person name="Tan P."/>
            <person name="Wang J."/>
            <person name="Gasser R.B."/>
        </authorList>
    </citation>
    <scope>NUCLEOTIDE SEQUENCE [LARGE SCALE GENOMIC DNA]</scope>
</reference>
<dbReference type="CTD" id="20318337"/>
<feature type="region of interest" description="Disordered" evidence="1">
    <location>
        <begin position="1"/>
        <end position="27"/>
    </location>
</feature>
<sequence>MKHEGWDTARLPKPRQEKSRGRGSKKNSDTAYVCICAPCEQVARSYKVSPAHYPRTLWVSVVHLFPCNSYYYGHQTNMLLLDAFMVTRVYNMMITCYAIRMKHEGWDTARLPKPRQEKSRGRGSKKNSDTAYVCICAPCEQVARSYKVSPAHYPRTLWVSVVHLFPCNSYYYGHQTNMLLLDAFMVTRVYNMMIT</sequence>
<dbReference type="Proteomes" id="UP000054324">
    <property type="component" value="Unassembled WGS sequence"/>
</dbReference>
<gene>
    <name evidence="2" type="ORF">T265_04151</name>
</gene>
<organism evidence="2 3">
    <name type="scientific">Opisthorchis viverrini</name>
    <name type="common">Southeast Asian liver fluke</name>
    <dbReference type="NCBI Taxonomy" id="6198"/>
    <lineage>
        <taxon>Eukaryota</taxon>
        <taxon>Metazoa</taxon>
        <taxon>Spiralia</taxon>
        <taxon>Lophotrochozoa</taxon>
        <taxon>Platyhelminthes</taxon>
        <taxon>Trematoda</taxon>
        <taxon>Digenea</taxon>
        <taxon>Opisthorchiida</taxon>
        <taxon>Opisthorchiata</taxon>
        <taxon>Opisthorchiidae</taxon>
        <taxon>Opisthorchis</taxon>
    </lineage>
</organism>
<accession>A0A074ZPY0</accession>
<name>A0A074ZPY0_OPIVI</name>
<dbReference type="RefSeq" id="XP_009167085.1">
    <property type="nucleotide sequence ID" value="XM_009168821.1"/>
</dbReference>